<dbReference type="Proteomes" id="UP000670092">
    <property type="component" value="Unassembled WGS sequence"/>
</dbReference>
<protein>
    <submittedName>
        <fullName evidence="1">Uncharacterized protein</fullName>
    </submittedName>
</protein>
<name>A0A8H7Z607_AJECA</name>
<dbReference type="EMBL" id="JAEVHI010000001">
    <property type="protein sequence ID" value="KAG5303266.1"/>
    <property type="molecule type" value="Genomic_DNA"/>
</dbReference>
<comment type="caution">
    <text evidence="1">The sequence shown here is derived from an EMBL/GenBank/DDBJ whole genome shotgun (WGS) entry which is preliminary data.</text>
</comment>
<evidence type="ECO:0000313" key="2">
    <source>
        <dbReference type="Proteomes" id="UP000670092"/>
    </source>
</evidence>
<proteinExistence type="predicted"/>
<sequence length="63" mass="6707">MLCIQKNVNLPSAEPIAYIWGGKCMRALLISSVTGIATTLCFPVPTSLKSSNLHESLTSLASQ</sequence>
<reference evidence="1 2" key="1">
    <citation type="submission" date="2021-01" db="EMBL/GenBank/DDBJ databases">
        <title>Chromosome-level genome assembly of a human fungal pathogen reveals clustering of transcriptionally co-regulated genes.</title>
        <authorList>
            <person name="Voorhies M."/>
            <person name="Cohen S."/>
            <person name="Shea T.P."/>
            <person name="Petrus S."/>
            <person name="Munoz J.F."/>
            <person name="Poplawski S."/>
            <person name="Goldman W.E."/>
            <person name="Michael T."/>
            <person name="Cuomo C.A."/>
            <person name="Sil A."/>
            <person name="Beyhan S."/>
        </authorList>
    </citation>
    <scope>NUCLEOTIDE SEQUENCE [LARGE SCALE GENOMIC DNA]</scope>
    <source>
        <strain evidence="1 2">G184AR</strain>
    </source>
</reference>
<accession>A0A8H7Z607</accession>
<evidence type="ECO:0000313" key="1">
    <source>
        <dbReference type="EMBL" id="KAG5303266.1"/>
    </source>
</evidence>
<gene>
    <name evidence="1" type="ORF">I7I52_01211</name>
</gene>
<dbReference type="VEuPathDB" id="FungiDB:I7I52_01211"/>
<organism evidence="1 2">
    <name type="scientific">Ajellomyces capsulatus</name>
    <name type="common">Darling's disease fungus</name>
    <name type="synonym">Histoplasma capsulatum</name>
    <dbReference type="NCBI Taxonomy" id="5037"/>
    <lineage>
        <taxon>Eukaryota</taxon>
        <taxon>Fungi</taxon>
        <taxon>Dikarya</taxon>
        <taxon>Ascomycota</taxon>
        <taxon>Pezizomycotina</taxon>
        <taxon>Eurotiomycetes</taxon>
        <taxon>Eurotiomycetidae</taxon>
        <taxon>Onygenales</taxon>
        <taxon>Ajellomycetaceae</taxon>
        <taxon>Histoplasma</taxon>
    </lineage>
</organism>
<dbReference type="AlphaFoldDB" id="A0A8H7Z607"/>